<keyword evidence="5" id="KW-1185">Reference proteome</keyword>
<dbReference type="eggNOG" id="KOG1642">
    <property type="taxonomic scope" value="Eukaryota"/>
</dbReference>
<dbReference type="Pfam" id="PF00445">
    <property type="entry name" value="Ribonuclease_T2"/>
    <property type="match status" value="1"/>
</dbReference>
<comment type="similarity">
    <text evidence="1 2">Belongs to the RNase T2 family.</text>
</comment>
<dbReference type="Gene3D" id="3.90.730.10">
    <property type="entry name" value="Ribonuclease T2-like"/>
    <property type="match status" value="1"/>
</dbReference>
<dbReference type="InParanoid" id="I1H576"/>
<dbReference type="AlphaFoldDB" id="I1H576"/>
<dbReference type="SUPFAM" id="SSF55895">
    <property type="entry name" value="Ribonuclease Rh-like"/>
    <property type="match status" value="1"/>
</dbReference>
<evidence type="ECO:0000313" key="4">
    <source>
        <dbReference type="EnsemblPlants" id="KQK21581"/>
    </source>
</evidence>
<accession>I1H576</accession>
<reference evidence="3" key="2">
    <citation type="submission" date="2017-06" db="EMBL/GenBank/DDBJ databases">
        <title>WGS assembly of Brachypodium distachyon.</title>
        <authorList>
            <consortium name="The International Brachypodium Initiative"/>
            <person name="Lucas S."/>
            <person name="Harmon-Smith M."/>
            <person name="Lail K."/>
            <person name="Tice H."/>
            <person name="Grimwood J."/>
            <person name="Bruce D."/>
            <person name="Barry K."/>
            <person name="Shu S."/>
            <person name="Lindquist E."/>
            <person name="Wang M."/>
            <person name="Pitluck S."/>
            <person name="Vogel J.P."/>
            <person name="Garvin D.F."/>
            <person name="Mockler T.C."/>
            <person name="Schmutz J."/>
            <person name="Rokhsar D."/>
            <person name="Bevan M.W."/>
        </authorList>
    </citation>
    <scope>NUCLEOTIDE SEQUENCE</scope>
    <source>
        <strain evidence="3">Bd21</strain>
    </source>
</reference>
<reference evidence="4" key="3">
    <citation type="submission" date="2018-08" db="UniProtKB">
        <authorList>
            <consortium name="EnsemblPlants"/>
        </authorList>
    </citation>
    <scope>IDENTIFICATION</scope>
    <source>
        <strain evidence="4">cv. Bd21</strain>
    </source>
</reference>
<dbReference type="OrthoDB" id="1884050at2759"/>
<evidence type="ECO:0000256" key="2">
    <source>
        <dbReference type="RuleBase" id="RU004328"/>
    </source>
</evidence>
<dbReference type="Proteomes" id="UP000008810">
    <property type="component" value="Chromosome 1"/>
</dbReference>
<evidence type="ECO:0000313" key="5">
    <source>
        <dbReference type="Proteomes" id="UP000008810"/>
    </source>
</evidence>
<dbReference type="Gramene" id="KQK21581">
    <property type="protein sequence ID" value="KQK21581"/>
    <property type="gene ID" value="BRADI_1g61710v3"/>
</dbReference>
<organism evidence="4">
    <name type="scientific">Brachypodium distachyon</name>
    <name type="common">Purple false brome</name>
    <name type="synonym">Trachynia distachya</name>
    <dbReference type="NCBI Taxonomy" id="15368"/>
    <lineage>
        <taxon>Eukaryota</taxon>
        <taxon>Viridiplantae</taxon>
        <taxon>Streptophyta</taxon>
        <taxon>Embryophyta</taxon>
        <taxon>Tracheophyta</taxon>
        <taxon>Spermatophyta</taxon>
        <taxon>Magnoliopsida</taxon>
        <taxon>Liliopsida</taxon>
        <taxon>Poales</taxon>
        <taxon>Poaceae</taxon>
        <taxon>BOP clade</taxon>
        <taxon>Pooideae</taxon>
        <taxon>Stipodae</taxon>
        <taxon>Brachypodieae</taxon>
        <taxon>Brachypodium</taxon>
    </lineage>
</organism>
<dbReference type="InterPro" id="IPR036430">
    <property type="entry name" value="RNase_T2-like_sf"/>
</dbReference>
<proteinExistence type="inferred from homology"/>
<reference evidence="3 4" key="1">
    <citation type="journal article" date="2010" name="Nature">
        <title>Genome sequencing and analysis of the model grass Brachypodium distachyon.</title>
        <authorList>
            <consortium name="International Brachypodium Initiative"/>
        </authorList>
    </citation>
    <scope>NUCLEOTIDE SEQUENCE [LARGE SCALE GENOMIC DNA]</scope>
    <source>
        <strain evidence="3 4">Bd21</strain>
    </source>
</reference>
<dbReference type="GO" id="GO:0003723">
    <property type="term" value="F:RNA binding"/>
    <property type="evidence" value="ECO:0007669"/>
    <property type="project" value="InterPro"/>
</dbReference>
<dbReference type="InterPro" id="IPR001568">
    <property type="entry name" value="RNase_T2-like"/>
</dbReference>
<sequence length="83" mass="8901">MDVVPSEERRYSVSSIRDAVREATGSAPGIMECNRGGGDNETQQLYQVYQCVGLDGASPVPCPPLPTPGGRCAEDQLVKFPVF</sequence>
<gene>
    <name evidence="3" type="ORF">BRADI_1g61710v3</name>
</gene>
<dbReference type="EnsemblPlants" id="KQK21581">
    <property type="protein sequence ID" value="KQK21581"/>
    <property type="gene ID" value="BRADI_1g61710v3"/>
</dbReference>
<dbReference type="GO" id="GO:0033897">
    <property type="term" value="F:ribonuclease T2 activity"/>
    <property type="evidence" value="ECO:0007669"/>
    <property type="project" value="InterPro"/>
</dbReference>
<protein>
    <submittedName>
        <fullName evidence="3 4">Uncharacterized protein</fullName>
    </submittedName>
</protein>
<dbReference type="HOGENOM" id="CLU_2545745_0_0_1"/>
<evidence type="ECO:0000313" key="3">
    <source>
        <dbReference type="EMBL" id="KQK21581.1"/>
    </source>
</evidence>
<name>I1H576_BRADI</name>
<dbReference type="EMBL" id="CM000880">
    <property type="protein sequence ID" value="KQK21581.1"/>
    <property type="molecule type" value="Genomic_DNA"/>
</dbReference>
<evidence type="ECO:0000256" key="1">
    <source>
        <dbReference type="ARBA" id="ARBA00007469"/>
    </source>
</evidence>